<dbReference type="PANTHER" id="PTHR12400">
    <property type="entry name" value="INOSITOL POLYPHOSPHATE KINASE"/>
    <property type="match status" value="1"/>
</dbReference>
<accession>A0A0G4H921</accession>
<feature type="region of interest" description="Disordered" evidence="5">
    <location>
        <begin position="289"/>
        <end position="368"/>
    </location>
</feature>
<protein>
    <recommendedName>
        <fullName evidence="4">Kinase</fullName>
        <ecNumber evidence="4">2.7.-.-</ecNumber>
    </recommendedName>
</protein>
<evidence type="ECO:0000256" key="1">
    <source>
        <dbReference type="ARBA" id="ARBA00007374"/>
    </source>
</evidence>
<dbReference type="AlphaFoldDB" id="A0A0G4H921"/>
<dbReference type="GO" id="GO:0016301">
    <property type="term" value="F:kinase activity"/>
    <property type="evidence" value="ECO:0007669"/>
    <property type="project" value="UniProtKB-KW"/>
</dbReference>
<dbReference type="Pfam" id="PF03770">
    <property type="entry name" value="IPK"/>
    <property type="match status" value="1"/>
</dbReference>
<gene>
    <name evidence="6" type="ORF">Cvel_5878</name>
</gene>
<dbReference type="GO" id="GO:0005634">
    <property type="term" value="C:nucleus"/>
    <property type="evidence" value="ECO:0007669"/>
    <property type="project" value="TreeGrafter"/>
</dbReference>
<dbReference type="InterPro" id="IPR038286">
    <property type="entry name" value="IPK_sf"/>
</dbReference>
<dbReference type="Gene3D" id="3.30.470.160">
    <property type="entry name" value="Inositol polyphosphate kinase"/>
    <property type="match status" value="1"/>
</dbReference>
<evidence type="ECO:0000256" key="5">
    <source>
        <dbReference type="SAM" id="MobiDB-lite"/>
    </source>
</evidence>
<feature type="compositionally biased region" description="Polar residues" evidence="5">
    <location>
        <begin position="343"/>
        <end position="353"/>
    </location>
</feature>
<dbReference type="GO" id="GO:0032958">
    <property type="term" value="P:inositol phosphate biosynthetic process"/>
    <property type="evidence" value="ECO:0007669"/>
    <property type="project" value="InterPro"/>
</dbReference>
<dbReference type="EMBL" id="CDMZ01001995">
    <property type="protein sequence ID" value="CEM40205.1"/>
    <property type="molecule type" value="Genomic_DNA"/>
</dbReference>
<keyword evidence="2 4" id="KW-0808">Transferase</keyword>
<dbReference type="VEuPathDB" id="CryptoDB:Cvel_5878"/>
<sequence length="564" mass="60540">MGAKACRMLTCKSSKPSVQMYGAEEGGDVMFREEVKSFAQMAKADQKGHAQVGGHAEDFSKETPDRIVKSALDREVNFYEAKEWPPVFLPKYYGILEEVEGGKKKIGLEDVTHGYKRPCVMDLKIGTESVEHCDSFAKQIKMKVVDRLTGTAQDGVRVVGFSVYHPRGEASGWFKMNKKKAFMHSLMKGGDLLHYLAFYLSDGEWLRSEIIAAFLSSLEALAHYFERQTKYKFIGSSLLLVYDGTRSLKAAQKTAARLQSAVDRIKEMRKSQVNIDQVLEGGAVLQPAAEGVPASPPPPGSLPVAASAPIPIPTGPTPPPQVDDAAAATTQGRGPTGLAAAFSKTQPALPSGNTEGGKPTLPNRSKTWMRGGGGLVWAMKRKQLLQTVRETSCRLVMIDFAKTTRLPDEEGAIDTGYLTGVRAIIRDLQVLQEAVKLHGPQMTSWDIPSGQTFGDFCLSTVSEPRDAAATVRSAAVSGSPRTVTAAGGLAAAGTVSTPHARAGRAGAFGLTQCVEAIQRGVTEPQRLGAGAAGEEMARELAEDMAPDHATGGRKRVLQPSLTRL</sequence>
<feature type="region of interest" description="Disordered" evidence="5">
    <location>
        <begin position="543"/>
        <end position="564"/>
    </location>
</feature>
<evidence type="ECO:0000313" key="6">
    <source>
        <dbReference type="EMBL" id="CEM40205.1"/>
    </source>
</evidence>
<evidence type="ECO:0000256" key="3">
    <source>
        <dbReference type="ARBA" id="ARBA00022777"/>
    </source>
</evidence>
<comment type="similarity">
    <text evidence="1 4">Belongs to the inositol phosphokinase (IPK) family.</text>
</comment>
<evidence type="ECO:0000256" key="4">
    <source>
        <dbReference type="RuleBase" id="RU363090"/>
    </source>
</evidence>
<evidence type="ECO:0000256" key="2">
    <source>
        <dbReference type="ARBA" id="ARBA00022679"/>
    </source>
</evidence>
<name>A0A0G4H921_9ALVE</name>
<dbReference type="GO" id="GO:0005737">
    <property type="term" value="C:cytoplasm"/>
    <property type="evidence" value="ECO:0007669"/>
    <property type="project" value="TreeGrafter"/>
</dbReference>
<proteinExistence type="inferred from homology"/>
<dbReference type="SUPFAM" id="SSF56104">
    <property type="entry name" value="SAICAR synthase-like"/>
    <property type="match status" value="1"/>
</dbReference>
<dbReference type="EC" id="2.7.-.-" evidence="4"/>
<reference evidence="6" key="1">
    <citation type="submission" date="2014-11" db="EMBL/GenBank/DDBJ databases">
        <authorList>
            <person name="Otto D Thomas"/>
            <person name="Naeem Raeece"/>
        </authorList>
    </citation>
    <scope>NUCLEOTIDE SEQUENCE</scope>
</reference>
<keyword evidence="3 4" id="KW-0418">Kinase</keyword>
<dbReference type="PANTHER" id="PTHR12400:SF21">
    <property type="entry name" value="KINASE"/>
    <property type="match status" value="1"/>
</dbReference>
<organism evidence="6">
    <name type="scientific">Chromera velia CCMP2878</name>
    <dbReference type="NCBI Taxonomy" id="1169474"/>
    <lineage>
        <taxon>Eukaryota</taxon>
        <taxon>Sar</taxon>
        <taxon>Alveolata</taxon>
        <taxon>Colpodellida</taxon>
        <taxon>Chromeraceae</taxon>
        <taxon>Chromera</taxon>
    </lineage>
</organism>
<dbReference type="InterPro" id="IPR005522">
    <property type="entry name" value="IPK"/>
</dbReference>
<feature type="compositionally biased region" description="Pro residues" evidence="5">
    <location>
        <begin position="310"/>
        <end position="321"/>
    </location>
</feature>